<sequence>MAPLIEPTEIWRLPPSGEIRRYDQWLSPTEQHDLWRHLTGTHIDWHQPLLHVFGRKVSPSRREAWIADPNIQYQYSGQRLKAQPWTTELRQLSTHLFYMFGTPFNAVLLNHYAHGHEQMGWHSDNEPELGRNPVIASISLGAQRDFRFRPKNSAHGAPITMALPAGSLLLMAGDLQHHWEHSLPQRRRVALPRINLTFRRIVESNTSNDRFNGVT</sequence>
<dbReference type="Gene3D" id="2.60.120.590">
    <property type="entry name" value="Alpha-ketoglutarate-dependent dioxygenase AlkB-like"/>
    <property type="match status" value="1"/>
</dbReference>
<keyword evidence="3" id="KW-0227">DNA damage</keyword>
<keyword evidence="8" id="KW-0234">DNA repair</keyword>
<evidence type="ECO:0000256" key="9">
    <source>
        <dbReference type="PIRSR" id="PIRSR632852-1"/>
    </source>
</evidence>
<dbReference type="InterPro" id="IPR027450">
    <property type="entry name" value="AlkB-like"/>
</dbReference>
<dbReference type="InterPro" id="IPR032852">
    <property type="entry name" value="ALKBH2"/>
</dbReference>
<feature type="binding site" evidence="9">
    <location>
        <begin position="53"/>
        <end position="55"/>
    </location>
    <ligand>
        <name>substrate</name>
    </ligand>
</feature>
<keyword evidence="2" id="KW-0479">Metal-binding</keyword>
<feature type="binding site" evidence="9">
    <location>
        <position position="122"/>
    </location>
    <ligand>
        <name>2-oxoglutarate</name>
        <dbReference type="ChEBI" id="CHEBI:16810"/>
    </ligand>
</feature>
<protein>
    <recommendedName>
        <fullName evidence="10">Fe2OG dioxygenase domain-containing protein</fullName>
    </recommendedName>
</protein>
<dbReference type="Proteomes" id="UP000094291">
    <property type="component" value="Unassembled WGS sequence"/>
</dbReference>
<keyword evidence="4" id="KW-0460">Magnesium</keyword>
<dbReference type="InterPro" id="IPR005123">
    <property type="entry name" value="Oxoglu/Fe-dep_dioxygenase_dom"/>
</dbReference>
<evidence type="ECO:0000256" key="8">
    <source>
        <dbReference type="ARBA" id="ARBA00023204"/>
    </source>
</evidence>
<dbReference type="SUPFAM" id="SSF51197">
    <property type="entry name" value="Clavaminate synthase-like"/>
    <property type="match status" value="1"/>
</dbReference>
<keyword evidence="7" id="KW-0408">Iron</keyword>
<evidence type="ECO:0000256" key="1">
    <source>
        <dbReference type="ARBA" id="ARBA00001954"/>
    </source>
</evidence>
<dbReference type="AlphaFoldDB" id="A0A1E2VE78"/>
<evidence type="ECO:0000256" key="4">
    <source>
        <dbReference type="ARBA" id="ARBA00022842"/>
    </source>
</evidence>
<dbReference type="FunFam" id="2.60.120.590:FF:000004">
    <property type="entry name" value="DNA oxidative demethylase ALKBH2"/>
    <property type="match status" value="1"/>
</dbReference>
<evidence type="ECO:0000256" key="5">
    <source>
        <dbReference type="ARBA" id="ARBA00022964"/>
    </source>
</evidence>
<dbReference type="GO" id="GO:0051747">
    <property type="term" value="F:cytosine C-5 DNA demethylase activity"/>
    <property type="evidence" value="ECO:0007669"/>
    <property type="project" value="TreeGrafter"/>
</dbReference>
<evidence type="ECO:0000259" key="10">
    <source>
        <dbReference type="PROSITE" id="PS51471"/>
    </source>
</evidence>
<keyword evidence="6" id="KW-0560">Oxidoreductase</keyword>
<feature type="domain" description="Fe2OG dioxygenase" evidence="10">
    <location>
        <begin position="103"/>
        <end position="202"/>
    </location>
</feature>
<evidence type="ECO:0000256" key="7">
    <source>
        <dbReference type="ARBA" id="ARBA00023004"/>
    </source>
</evidence>
<evidence type="ECO:0000313" key="11">
    <source>
        <dbReference type="EMBL" id="ODC05264.1"/>
    </source>
</evidence>
<feature type="binding site" evidence="9">
    <location>
        <position position="197"/>
    </location>
    <ligand>
        <name>2-oxoglutarate</name>
        <dbReference type="ChEBI" id="CHEBI:16810"/>
    </ligand>
</feature>
<feature type="binding site" evidence="9">
    <location>
        <position position="181"/>
    </location>
    <ligand>
        <name>2-oxoglutarate</name>
        <dbReference type="ChEBI" id="CHEBI:16810"/>
    </ligand>
</feature>
<evidence type="ECO:0000256" key="6">
    <source>
        <dbReference type="ARBA" id="ARBA00023002"/>
    </source>
</evidence>
<dbReference type="STRING" id="197479.BFW38_07040"/>
<gene>
    <name evidence="11" type="ORF">BFW38_07040</name>
</gene>
<feature type="binding site" evidence="9">
    <location>
        <position position="110"/>
    </location>
    <ligand>
        <name>2-oxoglutarate</name>
        <dbReference type="ChEBI" id="CHEBI:16810"/>
    </ligand>
</feature>
<organism evidence="11 12">
    <name type="scientific">Terasakiispira papahanaumokuakeensis</name>
    <dbReference type="NCBI Taxonomy" id="197479"/>
    <lineage>
        <taxon>Bacteria</taxon>
        <taxon>Pseudomonadati</taxon>
        <taxon>Pseudomonadota</taxon>
        <taxon>Gammaproteobacteria</taxon>
        <taxon>Oceanospirillales</taxon>
        <taxon>Terasakiispira</taxon>
    </lineage>
</organism>
<dbReference type="EMBL" id="MDTQ01000001">
    <property type="protein sequence ID" value="ODC05264.1"/>
    <property type="molecule type" value="Genomic_DNA"/>
</dbReference>
<comment type="caution">
    <text evidence="11">The sequence shown here is derived from an EMBL/GenBank/DDBJ whole genome shotgun (WGS) entry which is preliminary data.</text>
</comment>
<name>A0A1E2VE78_9GAMM</name>
<proteinExistence type="predicted"/>
<feature type="binding site" evidence="9">
    <location>
        <position position="193"/>
    </location>
    <ligand>
        <name>2-oxoglutarate</name>
        <dbReference type="ChEBI" id="CHEBI:16810"/>
    </ligand>
</feature>
<keyword evidence="5" id="KW-0223">Dioxygenase</keyword>
<reference evidence="11 12" key="1">
    <citation type="submission" date="2016-08" db="EMBL/GenBank/DDBJ databases">
        <authorList>
            <person name="Seilhamer J.J."/>
        </authorList>
    </citation>
    <scope>NUCLEOTIDE SEQUENCE [LARGE SCALE GENOMIC DNA]</scope>
    <source>
        <strain evidence="11 12">PH27A</strain>
    </source>
</reference>
<dbReference type="InterPro" id="IPR037151">
    <property type="entry name" value="AlkB-like_sf"/>
</dbReference>
<dbReference type="GO" id="GO:0008198">
    <property type="term" value="F:ferrous iron binding"/>
    <property type="evidence" value="ECO:0007669"/>
    <property type="project" value="TreeGrafter"/>
</dbReference>
<evidence type="ECO:0000313" key="12">
    <source>
        <dbReference type="Proteomes" id="UP000094291"/>
    </source>
</evidence>
<keyword evidence="12" id="KW-1185">Reference proteome</keyword>
<dbReference type="GO" id="GO:0006307">
    <property type="term" value="P:DNA alkylation repair"/>
    <property type="evidence" value="ECO:0007669"/>
    <property type="project" value="TreeGrafter"/>
</dbReference>
<feature type="binding site" evidence="9">
    <location>
        <begin position="73"/>
        <end position="75"/>
    </location>
    <ligand>
        <name>substrate</name>
    </ligand>
</feature>
<evidence type="ECO:0000256" key="2">
    <source>
        <dbReference type="ARBA" id="ARBA00022723"/>
    </source>
</evidence>
<dbReference type="GO" id="GO:0035516">
    <property type="term" value="F:broad specificity oxidative DNA demethylase activity"/>
    <property type="evidence" value="ECO:0007669"/>
    <property type="project" value="TreeGrafter"/>
</dbReference>
<feature type="binding site" evidence="9">
    <location>
        <position position="199"/>
    </location>
    <ligand>
        <name>2-oxoglutarate</name>
        <dbReference type="ChEBI" id="CHEBI:16810"/>
    </ligand>
</feature>
<dbReference type="PANTHER" id="PTHR31573">
    <property type="entry name" value="ALPHA-KETOGLUTARATE-DEPENDENT DIOXYGENASE ALKB HOMOLOG 2"/>
    <property type="match status" value="1"/>
</dbReference>
<comment type="cofactor">
    <cofactor evidence="1">
        <name>Fe(2+)</name>
        <dbReference type="ChEBI" id="CHEBI:29033"/>
    </cofactor>
</comment>
<feature type="binding site" evidence="9">
    <location>
        <position position="112"/>
    </location>
    <ligand>
        <name>2-oxoglutarate</name>
        <dbReference type="ChEBI" id="CHEBI:16810"/>
    </ligand>
</feature>
<dbReference type="PANTHER" id="PTHR31573:SF1">
    <property type="entry name" value="DNA OXIDATIVE DEMETHYLASE ALKBH2"/>
    <property type="match status" value="1"/>
</dbReference>
<dbReference type="Pfam" id="PF13532">
    <property type="entry name" value="2OG-FeII_Oxy_2"/>
    <property type="match status" value="1"/>
</dbReference>
<evidence type="ECO:0000256" key="3">
    <source>
        <dbReference type="ARBA" id="ARBA00022763"/>
    </source>
</evidence>
<accession>A0A1E2VE78</accession>
<dbReference type="RefSeq" id="WP_069000285.1">
    <property type="nucleotide sequence ID" value="NZ_MDTQ01000001.1"/>
</dbReference>
<dbReference type="PROSITE" id="PS51471">
    <property type="entry name" value="FE2OG_OXY"/>
    <property type="match status" value="1"/>
</dbReference>